<gene>
    <name evidence="1" type="ORF">DVS28_a1090</name>
</gene>
<accession>A0A346XU94</accession>
<organism evidence="1 2">
    <name type="scientific">Euzebya pacifica</name>
    <dbReference type="NCBI Taxonomy" id="1608957"/>
    <lineage>
        <taxon>Bacteria</taxon>
        <taxon>Bacillati</taxon>
        <taxon>Actinomycetota</taxon>
        <taxon>Nitriliruptoria</taxon>
        <taxon>Euzebyales</taxon>
    </lineage>
</organism>
<evidence type="ECO:0000313" key="1">
    <source>
        <dbReference type="EMBL" id="AXV05791.1"/>
    </source>
</evidence>
<protein>
    <submittedName>
        <fullName evidence="1">Uncharacterized protein</fullName>
    </submittedName>
</protein>
<name>A0A346XU94_9ACTN</name>
<sequence length="85" mass="9137">MGLGCNSGQDAAGRIEVHQQATTEEAVEIMVAVRPREGVQTCSSNPATPYTLTLDDPIGQRRVLDTSLCPLRPLEVAPADLYQVD</sequence>
<evidence type="ECO:0000313" key="2">
    <source>
        <dbReference type="Proteomes" id="UP000264006"/>
    </source>
</evidence>
<keyword evidence="2" id="KW-1185">Reference proteome</keyword>
<dbReference type="AlphaFoldDB" id="A0A346XU94"/>
<dbReference type="EMBL" id="CP031165">
    <property type="protein sequence ID" value="AXV05791.1"/>
    <property type="molecule type" value="Genomic_DNA"/>
</dbReference>
<dbReference type="KEGG" id="euz:DVS28_a1090"/>
<proteinExistence type="predicted"/>
<dbReference type="RefSeq" id="WP_114590541.1">
    <property type="nucleotide sequence ID" value="NZ_CP031165.1"/>
</dbReference>
<dbReference type="Proteomes" id="UP000264006">
    <property type="component" value="Chromosome"/>
</dbReference>
<reference evidence="1 2" key="1">
    <citation type="submission" date="2018-09" db="EMBL/GenBank/DDBJ databases">
        <title>Complete genome sequence of Euzebya sp. DY32-46 isolated from seawater of Pacific Ocean.</title>
        <authorList>
            <person name="Xu L."/>
            <person name="Wu Y.-H."/>
            <person name="Xu X.-W."/>
        </authorList>
    </citation>
    <scope>NUCLEOTIDE SEQUENCE [LARGE SCALE GENOMIC DNA]</scope>
    <source>
        <strain evidence="1 2">DY32-46</strain>
    </source>
</reference>
<dbReference type="OrthoDB" id="5194705at2"/>